<dbReference type="PANTHER" id="PTHR46546">
    <property type="entry name" value="SHEWANELLA-LIKE PROTEIN PHOSPHATASE 1"/>
    <property type="match status" value="1"/>
</dbReference>
<dbReference type="Pfam" id="PF00149">
    <property type="entry name" value="Metallophos"/>
    <property type="match status" value="1"/>
</dbReference>
<dbReference type="OrthoDB" id="7550081at2"/>
<dbReference type="Gene3D" id="3.60.21.10">
    <property type="match status" value="1"/>
</dbReference>
<evidence type="ECO:0000259" key="1">
    <source>
        <dbReference type="Pfam" id="PF00149"/>
    </source>
</evidence>
<evidence type="ECO:0000313" key="2">
    <source>
        <dbReference type="EMBL" id="RKN78737.1"/>
    </source>
</evidence>
<dbReference type="PANTHER" id="PTHR46546:SF4">
    <property type="entry name" value="SHEWANELLA-LIKE PROTEIN PHOSPHATASE 1"/>
    <property type="match status" value="1"/>
</dbReference>
<dbReference type="RefSeq" id="WP_120713646.1">
    <property type="nucleotide sequence ID" value="NZ_RBCJ01000004.1"/>
</dbReference>
<feature type="domain" description="Calcineurin-like phosphoesterase" evidence="1">
    <location>
        <begin position="107"/>
        <end position="332"/>
    </location>
</feature>
<proteinExistence type="predicted"/>
<comment type="caution">
    <text evidence="2">The sequence shown here is derived from an EMBL/GenBank/DDBJ whole genome shotgun (WGS) entry which is preliminary data.</text>
</comment>
<dbReference type="Proteomes" id="UP000276603">
    <property type="component" value="Unassembled WGS sequence"/>
</dbReference>
<organism evidence="2 3">
    <name type="scientific">Ulvibacterium marinum</name>
    <dbReference type="NCBI Taxonomy" id="2419782"/>
    <lineage>
        <taxon>Bacteria</taxon>
        <taxon>Pseudomonadati</taxon>
        <taxon>Bacteroidota</taxon>
        <taxon>Flavobacteriia</taxon>
        <taxon>Flavobacteriales</taxon>
        <taxon>Flavobacteriaceae</taxon>
        <taxon>Ulvibacterium</taxon>
    </lineage>
</organism>
<dbReference type="EMBL" id="RBCJ01000004">
    <property type="protein sequence ID" value="RKN78737.1"/>
    <property type="molecule type" value="Genomic_DNA"/>
</dbReference>
<reference evidence="2 3" key="1">
    <citation type="submission" date="2018-10" db="EMBL/GenBank/DDBJ databases">
        <title>Ulvibacterium marinum gen. nov., sp. nov., a novel marine bacterium of the family Flavobacteriaceae, isolated from a culture of the green alga Ulva prolifera.</title>
        <authorList>
            <person name="Zhang Z."/>
        </authorList>
    </citation>
    <scope>NUCLEOTIDE SEQUENCE [LARGE SCALE GENOMIC DNA]</scope>
    <source>
        <strain evidence="2 3">CCMM003</strain>
    </source>
</reference>
<gene>
    <name evidence="2" type="ORF">D7Z94_21320</name>
</gene>
<protein>
    <submittedName>
        <fullName evidence="2">Metallophosphoesterase</fullName>
    </submittedName>
</protein>
<sequence>MGSRGDIMLQNKMNALKVAALWVALFSFHFLVSQQQPKSIQLEGQDGPYLINDTLYEVSRENKLVKTIQYDLDSIGVSVANQSVDEFFVSIRPKYAIPKSNYEFPEKLIAISDIEGKFDAFAGFLQCNQIIDENFNWIFDKGHLVLVGDFVDRGKNVTQVLWLIYKLEQQAELKGGKVHFVLGNHEVMNFHGDHRYNQGKYLKVAQEISGKQNNTEALKYLYSEKSEIAKWLATKNVIEKIGDYLFVHGGLSSEILNYQLNLKEINHQVRSTHHREDYEKDSVTQFLYSSKGPFWYRGLIGQKPEATAKVQSEIDQVLLYYKAEKMVLGHTVVDSVSKGYKGKIIRIDVSHGYQKFSGETKGLLIEKGIEYIVDDLGNKTRL</sequence>
<accession>A0A3B0C481</accession>
<evidence type="ECO:0000313" key="3">
    <source>
        <dbReference type="Proteomes" id="UP000276603"/>
    </source>
</evidence>
<keyword evidence="3" id="KW-1185">Reference proteome</keyword>
<dbReference type="SUPFAM" id="SSF56300">
    <property type="entry name" value="Metallo-dependent phosphatases"/>
    <property type="match status" value="1"/>
</dbReference>
<dbReference type="AlphaFoldDB" id="A0A3B0C481"/>
<dbReference type="InterPro" id="IPR004843">
    <property type="entry name" value="Calcineurin-like_PHP"/>
</dbReference>
<name>A0A3B0C481_9FLAO</name>
<dbReference type="InterPro" id="IPR029052">
    <property type="entry name" value="Metallo-depent_PP-like"/>
</dbReference>
<dbReference type="GO" id="GO:0016787">
    <property type="term" value="F:hydrolase activity"/>
    <property type="evidence" value="ECO:0007669"/>
    <property type="project" value="InterPro"/>
</dbReference>